<dbReference type="EMBL" id="CAJMWX010001198">
    <property type="protein sequence ID" value="CAE6473886.1"/>
    <property type="molecule type" value="Genomic_DNA"/>
</dbReference>
<sequence>MFDISSSTYATVRKWEEAGVSLSIALVKYIELSASLGKQSLAEGVPTEFLTTRIDAALASLHNNLGQQLSQTRSVLAQTRNQILSPLHRFPEEILSEIFMHVVFAPQNLPHHEDPKSMRLCIIRVYRALHALMSVCTMWRNTALNRGALWSVVPHLDWPMDPSNEKATIELMMHRAKGTSLKLAVDLRDEPKDTSLLVQHISRFDSMSIVTSSNNNIRDILELFTGQFEVEPLLLSRLSLYRRRVSYGQLSGDAILRSTSEQRAFNRLIQQLTTLQLRHVFFHWDTIKLSSYLTMLHLQEIDLGGDRQIIHLLNALSSAKQLRELTIIKIKTYRARLPIENIPTRCIILLPNLQWLLIQDLYFNTLHLLLSSIQSRSHQLSIIFTRKSLQYRFQHGDASDDLDIDVV</sequence>
<name>A0A8H3C7R9_9AGAM</name>
<gene>
    <name evidence="1" type="ORF">RDB_LOCUS112461</name>
</gene>
<accession>A0A8H3C7R9</accession>
<evidence type="ECO:0008006" key="3">
    <source>
        <dbReference type="Google" id="ProtNLM"/>
    </source>
</evidence>
<reference evidence="1" key="1">
    <citation type="submission" date="2021-01" db="EMBL/GenBank/DDBJ databases">
        <authorList>
            <person name="Kaushik A."/>
        </authorList>
    </citation>
    <scope>NUCLEOTIDE SEQUENCE</scope>
    <source>
        <strain evidence="1">AG4-R118</strain>
    </source>
</reference>
<evidence type="ECO:0000313" key="2">
    <source>
        <dbReference type="Proteomes" id="UP000663888"/>
    </source>
</evidence>
<dbReference type="Proteomes" id="UP000663888">
    <property type="component" value="Unassembled WGS sequence"/>
</dbReference>
<proteinExistence type="predicted"/>
<comment type="caution">
    <text evidence="1">The sequence shown here is derived from an EMBL/GenBank/DDBJ whole genome shotgun (WGS) entry which is preliminary data.</text>
</comment>
<organism evidence="1 2">
    <name type="scientific">Rhizoctonia solani</name>
    <dbReference type="NCBI Taxonomy" id="456999"/>
    <lineage>
        <taxon>Eukaryota</taxon>
        <taxon>Fungi</taxon>
        <taxon>Dikarya</taxon>
        <taxon>Basidiomycota</taxon>
        <taxon>Agaricomycotina</taxon>
        <taxon>Agaricomycetes</taxon>
        <taxon>Cantharellales</taxon>
        <taxon>Ceratobasidiaceae</taxon>
        <taxon>Rhizoctonia</taxon>
    </lineage>
</organism>
<dbReference type="AlphaFoldDB" id="A0A8H3C7R9"/>
<protein>
    <recommendedName>
        <fullName evidence="3">F-box domain-containing protein</fullName>
    </recommendedName>
</protein>
<evidence type="ECO:0000313" key="1">
    <source>
        <dbReference type="EMBL" id="CAE6473886.1"/>
    </source>
</evidence>